<dbReference type="GO" id="GO:0016787">
    <property type="term" value="F:hydrolase activity"/>
    <property type="evidence" value="ECO:0007669"/>
    <property type="project" value="UniProtKB-KW"/>
</dbReference>
<dbReference type="PANTHER" id="PTHR43798">
    <property type="entry name" value="MONOACYLGLYCEROL LIPASE"/>
    <property type="match status" value="1"/>
</dbReference>
<dbReference type="InterPro" id="IPR000639">
    <property type="entry name" value="Epox_hydrolase-like"/>
</dbReference>
<sequence length="289" mass="33093">MTNPAPPSRSEFIRARGLRFHIRRWGAPGLPLLFLGHGWLDVSATFDPVARILARRFQVLAPDWRGFGHSQWPQDGYWFPDYVADFEAIADHYSPDEPLTLVGHSMGAQILSLYAGLRPERVKQLVCLDGLFLPDMAADTAPRRLARWLGQVRGPGREKTYESFEFLASRVQAQHPQLSPERALFIARCWGQEDGRGRIRLLADPKHRLDSPQNYRAAESMAVWRQITAPTLFLDAGRSYFAKWIGTPERAERLACFRNRREEMLEEAGHMLHFDAPEETARRIGDFLT</sequence>
<feature type="domain" description="AB hydrolase-1" evidence="1">
    <location>
        <begin position="31"/>
        <end position="277"/>
    </location>
</feature>
<dbReference type="PRINTS" id="PR00111">
    <property type="entry name" value="ABHYDROLASE"/>
</dbReference>
<keyword evidence="3" id="KW-1185">Reference proteome</keyword>
<dbReference type="GO" id="GO:0016020">
    <property type="term" value="C:membrane"/>
    <property type="evidence" value="ECO:0007669"/>
    <property type="project" value="TreeGrafter"/>
</dbReference>
<protein>
    <submittedName>
        <fullName evidence="2">Alpha/beta hydrolase</fullName>
    </submittedName>
</protein>
<dbReference type="PANTHER" id="PTHR43798:SF33">
    <property type="entry name" value="HYDROLASE, PUTATIVE (AFU_ORTHOLOGUE AFUA_2G14860)-RELATED"/>
    <property type="match status" value="1"/>
</dbReference>
<evidence type="ECO:0000313" key="3">
    <source>
        <dbReference type="Proteomes" id="UP000238220"/>
    </source>
</evidence>
<dbReference type="SUPFAM" id="SSF53474">
    <property type="entry name" value="alpha/beta-Hydrolases"/>
    <property type="match status" value="1"/>
</dbReference>
<dbReference type="OrthoDB" id="5380819at2"/>
<dbReference type="RefSeq" id="WP_104229980.1">
    <property type="nucleotide sequence ID" value="NZ_PSNW01000004.1"/>
</dbReference>
<dbReference type="EMBL" id="PSNW01000004">
    <property type="protein sequence ID" value="PPE74092.1"/>
    <property type="molecule type" value="Genomic_DNA"/>
</dbReference>
<proteinExistence type="predicted"/>
<accession>A0A2S5TGL1</accession>
<evidence type="ECO:0000313" key="2">
    <source>
        <dbReference type="EMBL" id="PPE74092.1"/>
    </source>
</evidence>
<evidence type="ECO:0000259" key="1">
    <source>
        <dbReference type="Pfam" id="PF00561"/>
    </source>
</evidence>
<dbReference type="Proteomes" id="UP000238220">
    <property type="component" value="Unassembled WGS sequence"/>
</dbReference>
<keyword evidence="2" id="KW-0378">Hydrolase</keyword>
<organism evidence="2 3">
    <name type="scientific">Solimonas fluminis</name>
    <dbReference type="NCBI Taxonomy" id="2086571"/>
    <lineage>
        <taxon>Bacteria</taxon>
        <taxon>Pseudomonadati</taxon>
        <taxon>Pseudomonadota</taxon>
        <taxon>Gammaproteobacteria</taxon>
        <taxon>Nevskiales</taxon>
        <taxon>Nevskiaceae</taxon>
        <taxon>Solimonas</taxon>
    </lineage>
</organism>
<name>A0A2S5TGL1_9GAMM</name>
<comment type="caution">
    <text evidence="2">The sequence shown here is derived from an EMBL/GenBank/DDBJ whole genome shotgun (WGS) entry which is preliminary data.</text>
</comment>
<dbReference type="Pfam" id="PF00561">
    <property type="entry name" value="Abhydrolase_1"/>
    <property type="match status" value="1"/>
</dbReference>
<dbReference type="InterPro" id="IPR029058">
    <property type="entry name" value="AB_hydrolase_fold"/>
</dbReference>
<dbReference type="PRINTS" id="PR00412">
    <property type="entry name" value="EPOXHYDRLASE"/>
</dbReference>
<dbReference type="AlphaFoldDB" id="A0A2S5TGL1"/>
<reference evidence="2 3" key="1">
    <citation type="submission" date="2018-02" db="EMBL/GenBank/DDBJ databases">
        <title>Genome sequencing of Solimonas sp. HR-BB.</title>
        <authorList>
            <person name="Lee Y."/>
            <person name="Jeon C.O."/>
        </authorList>
    </citation>
    <scope>NUCLEOTIDE SEQUENCE [LARGE SCALE GENOMIC DNA]</scope>
    <source>
        <strain evidence="2 3">HR-BB</strain>
    </source>
</reference>
<dbReference type="InterPro" id="IPR050266">
    <property type="entry name" value="AB_hydrolase_sf"/>
</dbReference>
<gene>
    <name evidence="2" type="ORF">C3942_08610</name>
</gene>
<dbReference type="InterPro" id="IPR000073">
    <property type="entry name" value="AB_hydrolase_1"/>
</dbReference>
<dbReference type="Gene3D" id="3.40.50.1820">
    <property type="entry name" value="alpha/beta hydrolase"/>
    <property type="match status" value="1"/>
</dbReference>